<comment type="caution">
    <text evidence="1">The sequence shown here is derived from an EMBL/GenBank/DDBJ whole genome shotgun (WGS) entry which is preliminary data.</text>
</comment>
<sequence length="51" mass="5763">MSISYSKVSNKDVSLYVNLAGTKIRNRRLSRPITLDITREIGDNKIIELGL</sequence>
<evidence type="ECO:0000313" key="1">
    <source>
        <dbReference type="EMBL" id="KKN69269.1"/>
    </source>
</evidence>
<gene>
    <name evidence="1" type="ORF">LCGC14_0442640</name>
</gene>
<dbReference type="AlphaFoldDB" id="A0A0F9SQW2"/>
<protein>
    <submittedName>
        <fullName evidence="1">Uncharacterized protein</fullName>
    </submittedName>
</protein>
<dbReference type="EMBL" id="LAZR01000429">
    <property type="protein sequence ID" value="KKN69269.1"/>
    <property type="molecule type" value="Genomic_DNA"/>
</dbReference>
<proteinExistence type="predicted"/>
<reference evidence="1" key="1">
    <citation type="journal article" date="2015" name="Nature">
        <title>Complex archaea that bridge the gap between prokaryotes and eukaryotes.</title>
        <authorList>
            <person name="Spang A."/>
            <person name="Saw J.H."/>
            <person name="Jorgensen S.L."/>
            <person name="Zaremba-Niedzwiedzka K."/>
            <person name="Martijn J."/>
            <person name="Lind A.E."/>
            <person name="van Eijk R."/>
            <person name="Schleper C."/>
            <person name="Guy L."/>
            <person name="Ettema T.J."/>
        </authorList>
    </citation>
    <scope>NUCLEOTIDE SEQUENCE</scope>
</reference>
<accession>A0A0F9SQW2</accession>
<name>A0A0F9SQW2_9ZZZZ</name>
<organism evidence="1">
    <name type="scientific">marine sediment metagenome</name>
    <dbReference type="NCBI Taxonomy" id="412755"/>
    <lineage>
        <taxon>unclassified sequences</taxon>
        <taxon>metagenomes</taxon>
        <taxon>ecological metagenomes</taxon>
    </lineage>
</organism>